<dbReference type="SUPFAM" id="SSF56601">
    <property type="entry name" value="beta-lactamase/transpeptidase-like"/>
    <property type="match status" value="1"/>
</dbReference>
<dbReference type="AlphaFoldDB" id="A0A948W7S7"/>
<dbReference type="Pfam" id="PF13354">
    <property type="entry name" value="Beta-lactamase2"/>
    <property type="match status" value="1"/>
</dbReference>
<dbReference type="GO" id="GO:0046677">
    <property type="term" value="P:response to antibiotic"/>
    <property type="evidence" value="ECO:0007669"/>
    <property type="project" value="InterPro"/>
</dbReference>
<sequence>MEPERDIGMSAPDNSKNITPASTLPRRTFLEFLAIVPPALALSLCSISDVFGQGHTDADLEYQIESYIKKQRARSAITSDEETSWSIYDFTKSKKLVSINEDVPRQAASMIKPFVALAYFYKASEDRKRYPYNSRMQNRMRNMIQHSNNSATNQVLDILSNKGRGRGPQETEAILKAKAPGIFQQTRIVERIPAEGSTYRNMASAHDYSRFLFALWQNSFPYSTELKRLMLLPNKDRIYTGARKVPIGTHVYDKTGTTARLCGNMGVLIAKGRNGKEYPYSLIGIIEKRTRTNNLTRWIKSRGNVIREVSNITYAYLQQKHNLI</sequence>
<gene>
    <name evidence="2" type="ORF">KJ970_16800</name>
</gene>
<dbReference type="EMBL" id="JAHJDP010000096">
    <property type="protein sequence ID" value="MBU2692575.1"/>
    <property type="molecule type" value="Genomic_DNA"/>
</dbReference>
<dbReference type="Gene3D" id="3.40.710.10">
    <property type="entry name" value="DD-peptidase/beta-lactamase superfamily"/>
    <property type="match status" value="1"/>
</dbReference>
<name>A0A948W7S7_UNCEI</name>
<evidence type="ECO:0000259" key="1">
    <source>
        <dbReference type="Pfam" id="PF13354"/>
    </source>
</evidence>
<dbReference type="Proteomes" id="UP000777784">
    <property type="component" value="Unassembled WGS sequence"/>
</dbReference>
<dbReference type="GO" id="GO:0030655">
    <property type="term" value="P:beta-lactam antibiotic catabolic process"/>
    <property type="evidence" value="ECO:0007669"/>
    <property type="project" value="InterPro"/>
</dbReference>
<dbReference type="PANTHER" id="PTHR35333:SF3">
    <property type="entry name" value="BETA-LACTAMASE-TYPE TRANSPEPTIDASE FOLD CONTAINING PROTEIN"/>
    <property type="match status" value="1"/>
</dbReference>
<comment type="caution">
    <text evidence="2">The sequence shown here is derived from an EMBL/GenBank/DDBJ whole genome shotgun (WGS) entry which is preliminary data.</text>
</comment>
<dbReference type="PANTHER" id="PTHR35333">
    <property type="entry name" value="BETA-LACTAMASE"/>
    <property type="match status" value="1"/>
</dbReference>
<evidence type="ECO:0000313" key="2">
    <source>
        <dbReference type="EMBL" id="MBU2692575.1"/>
    </source>
</evidence>
<protein>
    <submittedName>
        <fullName evidence="2">Class A beta-lactamase-related serine hydrolase</fullName>
    </submittedName>
</protein>
<dbReference type="GO" id="GO:0008800">
    <property type="term" value="F:beta-lactamase activity"/>
    <property type="evidence" value="ECO:0007669"/>
    <property type="project" value="InterPro"/>
</dbReference>
<feature type="domain" description="Beta-lactamase class A catalytic" evidence="1">
    <location>
        <begin position="140"/>
        <end position="271"/>
    </location>
</feature>
<dbReference type="InterPro" id="IPR000871">
    <property type="entry name" value="Beta-lactam_class-A"/>
</dbReference>
<reference evidence="2" key="1">
    <citation type="submission" date="2021-05" db="EMBL/GenBank/DDBJ databases">
        <title>Energy efficiency and biological interactions define the core microbiome of deep oligotrophic groundwater.</title>
        <authorList>
            <person name="Mehrshad M."/>
            <person name="Lopez-Fernandez M."/>
            <person name="Bell E."/>
            <person name="Bernier-Latmani R."/>
            <person name="Bertilsson S."/>
            <person name="Dopson M."/>
        </authorList>
    </citation>
    <scope>NUCLEOTIDE SEQUENCE</scope>
    <source>
        <strain evidence="2">Modern_marine.mb.64</strain>
    </source>
</reference>
<evidence type="ECO:0000313" key="3">
    <source>
        <dbReference type="Proteomes" id="UP000777784"/>
    </source>
</evidence>
<proteinExistence type="predicted"/>
<dbReference type="InterPro" id="IPR012338">
    <property type="entry name" value="Beta-lactam/transpept-like"/>
</dbReference>
<dbReference type="InterPro" id="IPR045155">
    <property type="entry name" value="Beta-lactam_cat"/>
</dbReference>
<keyword evidence="2" id="KW-0378">Hydrolase</keyword>
<accession>A0A948W7S7</accession>
<organism evidence="2 3">
    <name type="scientific">Eiseniibacteriota bacterium</name>
    <dbReference type="NCBI Taxonomy" id="2212470"/>
    <lineage>
        <taxon>Bacteria</taxon>
        <taxon>Candidatus Eiseniibacteriota</taxon>
    </lineage>
</organism>